<comment type="function">
    <text evidence="7">Necessary for the succinyl substitution of periplasmic glucans. Could catalyze the transfer of succinyl residues from the cytoplasmic side of the membrane to the nascent glucan backbones on the periplasmic side of the membrane.</text>
</comment>
<keyword evidence="3 7" id="KW-0812">Transmembrane</keyword>
<dbReference type="NCBIfam" id="NF003014">
    <property type="entry name" value="PRK03854.1"/>
    <property type="match status" value="1"/>
</dbReference>
<comment type="subcellular location">
    <subcellularLocation>
        <location evidence="7">Cell membrane</location>
        <topology evidence="7">Multi-pass membrane protein</topology>
    </subcellularLocation>
</comment>
<dbReference type="InterPro" id="IPR050623">
    <property type="entry name" value="Glucan_succinyl_AcylTrfase"/>
</dbReference>
<proteinExistence type="inferred from homology"/>
<keyword evidence="6 7" id="KW-0012">Acyltransferase</keyword>
<dbReference type="AlphaFoldDB" id="A0A423Y335"/>
<comment type="caution">
    <text evidence="9">The sequence shown here is derived from an EMBL/GenBank/DDBJ whole genome shotgun (WGS) entry which is preliminary data.</text>
</comment>
<feature type="transmembrane region" description="Helical" evidence="7">
    <location>
        <begin position="94"/>
        <end position="112"/>
    </location>
</feature>
<feature type="transmembrane region" description="Helical" evidence="7">
    <location>
        <begin position="336"/>
        <end position="356"/>
    </location>
</feature>
<dbReference type="PANTHER" id="PTHR36927:SF3">
    <property type="entry name" value="GLUCANS BIOSYNTHESIS PROTEIN C"/>
    <property type="match status" value="1"/>
</dbReference>
<evidence type="ECO:0000313" key="9">
    <source>
        <dbReference type="EMBL" id="ROW64148.1"/>
    </source>
</evidence>
<evidence type="ECO:0000256" key="2">
    <source>
        <dbReference type="ARBA" id="ARBA00022679"/>
    </source>
</evidence>
<evidence type="ECO:0000256" key="6">
    <source>
        <dbReference type="ARBA" id="ARBA00023315"/>
    </source>
</evidence>
<evidence type="ECO:0000256" key="1">
    <source>
        <dbReference type="ARBA" id="ARBA00022475"/>
    </source>
</evidence>
<evidence type="ECO:0000313" key="10">
    <source>
        <dbReference type="Proteomes" id="UP000285793"/>
    </source>
</evidence>
<organism evidence="9 10">
    <name type="scientific">Cronobacter malonaticus</name>
    <dbReference type="NCBI Taxonomy" id="413503"/>
    <lineage>
        <taxon>Bacteria</taxon>
        <taxon>Pseudomonadati</taxon>
        <taxon>Pseudomonadota</taxon>
        <taxon>Gammaproteobacteria</taxon>
        <taxon>Enterobacterales</taxon>
        <taxon>Enterobacteriaceae</taxon>
        <taxon>Cronobacter</taxon>
    </lineage>
</organism>
<evidence type="ECO:0000256" key="4">
    <source>
        <dbReference type="ARBA" id="ARBA00022989"/>
    </source>
</evidence>
<dbReference type="EMBL" id="PQJL01000002">
    <property type="protein sequence ID" value="ROW64148.1"/>
    <property type="molecule type" value="Genomic_DNA"/>
</dbReference>
<dbReference type="Pfam" id="PF01757">
    <property type="entry name" value="Acyl_transf_3"/>
    <property type="match status" value="1"/>
</dbReference>
<keyword evidence="2 7" id="KW-0808">Transferase</keyword>
<dbReference type="UniPathway" id="UPA00637"/>
<dbReference type="InterPro" id="IPR002656">
    <property type="entry name" value="Acyl_transf_3_dom"/>
</dbReference>
<dbReference type="GO" id="GO:0016741">
    <property type="term" value="F:transferase activity, transferring one-carbon groups"/>
    <property type="evidence" value="ECO:0007669"/>
    <property type="project" value="UniProtKB-UniRule"/>
</dbReference>
<dbReference type="PANTHER" id="PTHR36927">
    <property type="entry name" value="BLR4337 PROTEIN"/>
    <property type="match status" value="1"/>
</dbReference>
<dbReference type="InterPro" id="IPR023723">
    <property type="entry name" value="Glucans_biosynth_C"/>
</dbReference>
<dbReference type="RefSeq" id="WP_123947906.1">
    <property type="nucleotide sequence ID" value="NZ_PQJL01000002.1"/>
</dbReference>
<accession>A0A423Y335</accession>
<feature type="transmembrane region" description="Helical" evidence="7">
    <location>
        <begin position="179"/>
        <end position="202"/>
    </location>
</feature>
<feature type="transmembrane region" description="Helical" evidence="7">
    <location>
        <begin position="139"/>
        <end position="159"/>
    </location>
</feature>
<feature type="transmembrane region" description="Helical" evidence="7">
    <location>
        <begin position="16"/>
        <end position="33"/>
    </location>
</feature>
<evidence type="ECO:0000256" key="7">
    <source>
        <dbReference type="HAMAP-Rule" id="MF_01066"/>
    </source>
</evidence>
<evidence type="ECO:0000256" key="5">
    <source>
        <dbReference type="ARBA" id="ARBA00023136"/>
    </source>
</evidence>
<comment type="similarity">
    <text evidence="7">Belongs to the acyltransferase 3 family. OpgC subfamily.</text>
</comment>
<evidence type="ECO:0000259" key="8">
    <source>
        <dbReference type="Pfam" id="PF01757"/>
    </source>
</evidence>
<sequence>MTTPTQREFFLDSIRAWLMLLGIPFHISLIYSTHQWHVNSLTPSAGLTVFNDFIHAFRMQVFFVISGYFSYMLFLRYPRKRWWKVRVERVGIPMLTAIPLLTLPQFLMLQYVKGRADSWHTLSGYDKYNTLVWELTSHLWFLLVLVVFTTLGLLIFQWIKNVPEEKSAALAERLTLGKLSTLFLLFGVAFAALRRLIFIIYAPILSDGLFNFVVMQTLFYSPFFILGALAFKHASLKNRFTTFSPGCALGSAVAFAAYLLNQRYGSGDAWMYETDNVISMLMGLWMVNVVFSLGHRLLNFKSARVTYFVNASLFIYLVHHPLTLFFGAYITPHIHSNALGFIAGLVFVIGIAVALYEVHLRIPLLRFLFSGKPQNKTPSPGTATG</sequence>
<keyword evidence="5 7" id="KW-0472">Membrane</keyword>
<keyword evidence="1 7" id="KW-1003">Cell membrane</keyword>
<name>A0A423Y335_9ENTR</name>
<keyword evidence="4 7" id="KW-1133">Transmembrane helix</keyword>
<gene>
    <name evidence="7" type="primary">mdoC</name>
    <name evidence="7" type="synonym">opgC</name>
    <name evidence="9" type="ORF">C3E80_03570</name>
</gene>
<feature type="transmembrane region" description="Helical" evidence="7">
    <location>
        <begin position="305"/>
        <end position="330"/>
    </location>
</feature>
<evidence type="ECO:0000256" key="3">
    <source>
        <dbReference type="ARBA" id="ARBA00022692"/>
    </source>
</evidence>
<feature type="transmembrane region" description="Helical" evidence="7">
    <location>
        <begin position="208"/>
        <end position="231"/>
    </location>
</feature>
<dbReference type="GO" id="GO:0005886">
    <property type="term" value="C:plasma membrane"/>
    <property type="evidence" value="ECO:0007669"/>
    <property type="project" value="UniProtKB-SubCell"/>
</dbReference>
<dbReference type="Proteomes" id="UP000285793">
    <property type="component" value="Unassembled WGS sequence"/>
</dbReference>
<protein>
    <recommendedName>
        <fullName evidence="7">Glucans biosynthesis protein C</fullName>
        <ecNumber evidence="7">2.1.-.-</ecNumber>
    </recommendedName>
</protein>
<feature type="domain" description="Acyltransferase 3" evidence="8">
    <location>
        <begin position="10"/>
        <end position="356"/>
    </location>
</feature>
<comment type="pathway">
    <text evidence="7">Glycan metabolism; osmoregulated periplasmic glucan (OPG) biosynthesis.</text>
</comment>
<feature type="transmembrane region" description="Helical" evidence="7">
    <location>
        <begin position="53"/>
        <end position="74"/>
    </location>
</feature>
<dbReference type="HAMAP" id="MF_01066">
    <property type="entry name" value="MdoC_OpgC"/>
    <property type="match status" value="1"/>
</dbReference>
<feature type="transmembrane region" description="Helical" evidence="7">
    <location>
        <begin position="243"/>
        <end position="260"/>
    </location>
</feature>
<feature type="transmembrane region" description="Helical" evidence="7">
    <location>
        <begin position="280"/>
        <end position="298"/>
    </location>
</feature>
<reference evidence="9 10" key="1">
    <citation type="journal article" date="2018" name="Front. Microbiol.">
        <title>An Investigation of an Acute Gastroenteritis Outbreak: Cronobacter sakazakii, a Potential Cause of Food-Borne Illness.</title>
        <authorList>
            <person name="Yong W."/>
            <person name="Guo B."/>
            <person name="Shi X."/>
            <person name="Cheng T."/>
            <person name="Chen M."/>
            <person name="Jiang X."/>
            <person name="Ye Y."/>
            <person name="Wang J."/>
            <person name="Xie G."/>
            <person name="Ding J."/>
        </authorList>
    </citation>
    <scope>NUCLEOTIDE SEQUENCE [LARGE SCALE GENOMIC DNA]</scope>
    <source>
        <strain evidence="9 10">S1</strain>
    </source>
</reference>
<dbReference type="GO" id="GO:0016747">
    <property type="term" value="F:acyltransferase activity, transferring groups other than amino-acyl groups"/>
    <property type="evidence" value="ECO:0007669"/>
    <property type="project" value="InterPro"/>
</dbReference>
<dbReference type="GO" id="GO:0009250">
    <property type="term" value="P:glucan biosynthetic process"/>
    <property type="evidence" value="ECO:0007669"/>
    <property type="project" value="UniProtKB-UniRule"/>
</dbReference>
<dbReference type="EC" id="2.1.-.-" evidence="7"/>